<evidence type="ECO:0000313" key="6">
    <source>
        <dbReference type="Proteomes" id="UP000234752"/>
    </source>
</evidence>
<accession>A0A2K9N7X3</accession>
<dbReference type="SUPFAM" id="SSF58104">
    <property type="entry name" value="Methyl-accepting chemotaxis protein (MCP) signaling domain"/>
    <property type="match status" value="1"/>
</dbReference>
<name>A0A2K9N7X3_9PROT</name>
<comment type="similarity">
    <text evidence="4">Belongs to the methyl-accepting chemotaxis (MCP) protein family.</text>
</comment>
<organism evidence="5 6">
    <name type="scientific">Niveispirillum cyanobacteriorum</name>
    <dbReference type="NCBI Taxonomy" id="1612173"/>
    <lineage>
        <taxon>Bacteria</taxon>
        <taxon>Pseudomonadati</taxon>
        <taxon>Pseudomonadota</taxon>
        <taxon>Alphaproteobacteria</taxon>
        <taxon>Rhodospirillales</taxon>
        <taxon>Azospirillaceae</taxon>
        <taxon>Niveispirillum</taxon>
    </lineage>
</organism>
<dbReference type="Proteomes" id="UP000234752">
    <property type="component" value="Chromosome eg_1"/>
</dbReference>
<dbReference type="OrthoDB" id="9814202at2"/>
<dbReference type="KEGG" id="ncb:C0V82_02165"/>
<dbReference type="Gene3D" id="6.10.340.10">
    <property type="match status" value="1"/>
</dbReference>
<dbReference type="Pfam" id="PF12729">
    <property type="entry name" value="4HB_MCP_1"/>
    <property type="match status" value="1"/>
</dbReference>
<dbReference type="SMART" id="SM00283">
    <property type="entry name" value="MA"/>
    <property type="match status" value="1"/>
</dbReference>
<sequence>MFKNLSIKLRVLAAFGIILALTVALGVLSLVRMNEMSSDGMVIGTNALPSVKFAGDIYTSAVRARMNQYQHILATNDEQRKTLETRMEGALKDLETAKSSYAALINDSDERAIFDRVSALWNENMQLWTQVSALSAAEKDVEAGNMMRDVLTPKFQEMQVEINKLIQLNERTSEELVGDLDRNASTSLLLIGLMLGLAMALAIAAGWSLISGVVKPVRSMTDTMNRLAKHELTVAVEGGDRGDEIGDMARAVQVFKDGLIEADRLAEVQKQEQAAKEARAARVNDLIKAFDEQSSAVLRTVSSAATELDATAQSMSAIAEETNRQAAAAAAAAEQTTANVQTVAAAAEEMAASITEINTQVNRSKTISDRAFTEVRQTDHTVAGLAEAAGKIGAVVQLIQDIAGQTNLLALNATIEAARAGEAGKGFAVVASEVKALANQTAKATEEIAAQVNSVQQATDSSVSAIRSIGTTIQSVSEIGASIAAAMEQQGASTSEISRNVTQAATGTQEVSANVSQVTEAAAQTGASATQVLGAAKELSQQAEHLRARVEQFLADIRAA</sequence>
<keyword evidence="3" id="KW-0807">Transducer</keyword>
<dbReference type="SMART" id="SM00304">
    <property type="entry name" value="HAMP"/>
    <property type="match status" value="1"/>
</dbReference>
<dbReference type="InterPro" id="IPR003660">
    <property type="entry name" value="HAMP_dom"/>
</dbReference>
<dbReference type="RefSeq" id="WP_102110930.1">
    <property type="nucleotide sequence ID" value="NZ_BMGN01000004.1"/>
</dbReference>
<dbReference type="PANTHER" id="PTHR32089:SF112">
    <property type="entry name" value="LYSOZYME-LIKE PROTEIN-RELATED"/>
    <property type="match status" value="1"/>
</dbReference>
<gene>
    <name evidence="5" type="ORF">C0V82_02165</name>
</gene>
<keyword evidence="2" id="KW-0997">Cell inner membrane</keyword>
<dbReference type="GO" id="GO:0005886">
    <property type="term" value="C:plasma membrane"/>
    <property type="evidence" value="ECO:0007669"/>
    <property type="project" value="UniProtKB-SubCell"/>
</dbReference>
<dbReference type="CDD" id="cd06225">
    <property type="entry name" value="HAMP"/>
    <property type="match status" value="1"/>
</dbReference>
<keyword evidence="2" id="KW-1003">Cell membrane</keyword>
<reference evidence="5 6" key="1">
    <citation type="submission" date="2017-12" db="EMBL/GenBank/DDBJ databases">
        <title>Genomes of bacteria within cyanobacterial aggregates.</title>
        <authorList>
            <person name="Cai H."/>
        </authorList>
    </citation>
    <scope>NUCLEOTIDE SEQUENCE [LARGE SCALE GENOMIC DNA]</scope>
    <source>
        <strain evidence="5 6">TH16</strain>
    </source>
</reference>
<dbReference type="GO" id="GO:0004888">
    <property type="term" value="F:transmembrane signaling receptor activity"/>
    <property type="evidence" value="ECO:0007669"/>
    <property type="project" value="InterPro"/>
</dbReference>
<evidence type="ECO:0000256" key="2">
    <source>
        <dbReference type="ARBA" id="ARBA00022519"/>
    </source>
</evidence>
<dbReference type="AlphaFoldDB" id="A0A2K9N7X3"/>
<keyword evidence="6" id="KW-1185">Reference proteome</keyword>
<dbReference type="Pfam" id="PF00672">
    <property type="entry name" value="HAMP"/>
    <property type="match status" value="1"/>
</dbReference>
<evidence type="ECO:0000256" key="1">
    <source>
        <dbReference type="ARBA" id="ARBA00004429"/>
    </source>
</evidence>
<dbReference type="InterPro" id="IPR000727">
    <property type="entry name" value="T_SNARE_dom"/>
</dbReference>
<dbReference type="InterPro" id="IPR004090">
    <property type="entry name" value="Chemotax_Me-accpt_rcpt"/>
</dbReference>
<evidence type="ECO:0000313" key="5">
    <source>
        <dbReference type="EMBL" id="AUN29184.1"/>
    </source>
</evidence>
<dbReference type="PANTHER" id="PTHR32089">
    <property type="entry name" value="METHYL-ACCEPTING CHEMOTAXIS PROTEIN MCPB"/>
    <property type="match status" value="1"/>
</dbReference>
<dbReference type="PROSITE" id="PS50111">
    <property type="entry name" value="CHEMOTAXIS_TRANSDUC_2"/>
    <property type="match status" value="1"/>
</dbReference>
<dbReference type="GO" id="GO:0006935">
    <property type="term" value="P:chemotaxis"/>
    <property type="evidence" value="ECO:0007669"/>
    <property type="project" value="InterPro"/>
</dbReference>
<evidence type="ECO:0000256" key="4">
    <source>
        <dbReference type="ARBA" id="ARBA00029447"/>
    </source>
</evidence>
<comment type="subcellular location">
    <subcellularLocation>
        <location evidence="1">Cell inner membrane</location>
        <topology evidence="1">Multi-pass membrane protein</topology>
    </subcellularLocation>
</comment>
<keyword evidence="2" id="KW-0472">Membrane</keyword>
<dbReference type="Pfam" id="PF00015">
    <property type="entry name" value="MCPsignal"/>
    <property type="match status" value="1"/>
</dbReference>
<dbReference type="PRINTS" id="PR00260">
    <property type="entry name" value="CHEMTRNSDUCR"/>
</dbReference>
<protein>
    <submittedName>
        <fullName evidence="5">Chemotaxis protein</fullName>
    </submittedName>
</protein>
<dbReference type="InterPro" id="IPR004089">
    <property type="entry name" value="MCPsignal_dom"/>
</dbReference>
<evidence type="ECO:0000256" key="3">
    <source>
        <dbReference type="ARBA" id="ARBA00023224"/>
    </source>
</evidence>
<dbReference type="PROSITE" id="PS50192">
    <property type="entry name" value="T_SNARE"/>
    <property type="match status" value="1"/>
</dbReference>
<dbReference type="EMBL" id="CP025611">
    <property type="protein sequence ID" value="AUN29184.1"/>
    <property type="molecule type" value="Genomic_DNA"/>
</dbReference>
<dbReference type="Gene3D" id="1.10.287.950">
    <property type="entry name" value="Methyl-accepting chemotaxis protein"/>
    <property type="match status" value="1"/>
</dbReference>
<dbReference type="InterPro" id="IPR024478">
    <property type="entry name" value="HlyB_4HB_MCP"/>
</dbReference>
<dbReference type="PROSITE" id="PS50885">
    <property type="entry name" value="HAMP"/>
    <property type="match status" value="1"/>
</dbReference>
<proteinExistence type="inferred from homology"/>
<dbReference type="GO" id="GO:0007165">
    <property type="term" value="P:signal transduction"/>
    <property type="evidence" value="ECO:0007669"/>
    <property type="project" value="UniProtKB-KW"/>
</dbReference>